<feature type="domain" description="Outer membrane protein beta-barrel" evidence="6">
    <location>
        <begin position="490"/>
        <end position="916"/>
    </location>
</feature>
<dbReference type="Proteomes" id="UP000011058">
    <property type="component" value="Chromosome"/>
</dbReference>
<dbReference type="Pfam" id="PF14905">
    <property type="entry name" value="OMP_b-brl_3"/>
    <property type="match status" value="1"/>
</dbReference>
<dbReference type="Pfam" id="PF13620">
    <property type="entry name" value="CarboxypepD_reg"/>
    <property type="match status" value="1"/>
</dbReference>
<sequence>MSHKLPSYALAGLLLALSSGAAWAQVPSLPDSSGRRPATTLPDTSRRQPATALPDTSARQTRPDSSGSQNATRQPITPTTQSDTTQPATTATPAQLGLPTPTPATNQPNTPTQLPTDQPTGTTPPRLGGAEDAPRGSGKIVGVVVDSLTGKPVEFASIALINPETNRPIDGAVADDKGKFTMNRLPAGNFRVLVSFVGYRNAVLSSVKLQRSNDGINLGNILLAPEVRNLKEVVVTGQAAIVEEKVDRLVYNAERDLTSKGGDATDIMRKVPLLTVDLDGNVSLRGSSNVRVLINNKPSTIVASSVADALKQIPADMIKTVEVITSPSAKYDAEGSAGIINIITKKNNLQGFTLNLDSGVGNRGANLGLQGNLRTGKMGFSLNGFGRANYNVRGSFENRQTTGNTRTLQTANTLNQGLFGQYQLGWDFDINKTTALTASVRYGARNQMNFQDKLTTTTFLSTSTLVGVRDVDVKDLSGTVDVNLDFTKTFKPQQELSILTLFSQNNRTNNFVANILDPITSQSILSRERNDNTSRNQESTFQVDYQTPLQANQLLEVGGKGILRQVSSDYAYLVASGENGGYSNNPNRQPNGLDYDQNVVAGYISYTLTTRSKYTLKVGTRYEHTAINARLRTTTGEDALLNRRLDSIPNYSNLVPSINISKALKSGKTIKLAYNRRLQRPGIQFLNPNVNAANPLNIVVGNPSLSPELTDNFEFSTSTNIKSVYLNISLFSRFTNNSIESVRDTLRQTFGDVTAPVLQNVLRTTYANIGQQNSYGINLFGNATLFSKLQLGGGGDVYYSTLTNNSPNLALRASNSGFVVSGRLFASLQLKNNWGVQANMFARGRQILLQGYQGGFMFYSVGIRHEFDEKRGSFGLAGENFFNHPFTQRSATSSAVFSQESVQNLFNAGVRATFSYRFGKLSFDGGGNRRKRSVNNDDVKDGGGGDNGGQPQQQAPAGGTAPAGGGGNRRPRQ</sequence>
<dbReference type="eggNOG" id="COG4771">
    <property type="taxonomic scope" value="Bacteria"/>
</dbReference>
<protein>
    <submittedName>
        <fullName evidence="7">TonB-dependent receptor</fullName>
    </submittedName>
</protein>
<dbReference type="InterPro" id="IPR041700">
    <property type="entry name" value="OMP_b-brl_3"/>
</dbReference>
<feature type="chain" id="PRO_5003631518" evidence="5">
    <location>
        <begin position="25"/>
        <end position="973"/>
    </location>
</feature>
<evidence type="ECO:0000256" key="3">
    <source>
        <dbReference type="ARBA" id="ARBA00023237"/>
    </source>
</evidence>
<feature type="compositionally biased region" description="Low complexity" evidence="4">
    <location>
        <begin position="949"/>
        <end position="960"/>
    </location>
</feature>
<feature type="compositionally biased region" description="Low complexity" evidence="4">
    <location>
        <begin position="74"/>
        <end position="125"/>
    </location>
</feature>
<organism evidence="7 8">
    <name type="scientific">Fibrella aestuarina BUZ 2</name>
    <dbReference type="NCBI Taxonomy" id="1166018"/>
    <lineage>
        <taxon>Bacteria</taxon>
        <taxon>Pseudomonadati</taxon>
        <taxon>Bacteroidota</taxon>
        <taxon>Cytophagia</taxon>
        <taxon>Cytophagales</taxon>
        <taxon>Spirosomataceae</taxon>
        <taxon>Fibrella</taxon>
    </lineage>
</organism>
<evidence type="ECO:0000256" key="1">
    <source>
        <dbReference type="ARBA" id="ARBA00004442"/>
    </source>
</evidence>
<evidence type="ECO:0000259" key="6">
    <source>
        <dbReference type="Pfam" id="PF14905"/>
    </source>
</evidence>
<dbReference type="OrthoDB" id="905812at2"/>
<dbReference type="PANTHER" id="PTHR40980">
    <property type="entry name" value="PLUG DOMAIN-CONTAINING PROTEIN"/>
    <property type="match status" value="1"/>
</dbReference>
<dbReference type="GO" id="GO:0009279">
    <property type="term" value="C:cell outer membrane"/>
    <property type="evidence" value="ECO:0007669"/>
    <property type="project" value="UniProtKB-SubCell"/>
</dbReference>
<keyword evidence="7" id="KW-0675">Receptor</keyword>
<gene>
    <name evidence="7" type="ORF">FAES_4770</name>
</gene>
<dbReference type="AlphaFoldDB" id="I0KF66"/>
<evidence type="ECO:0000313" key="7">
    <source>
        <dbReference type="EMBL" id="CCH02769.1"/>
    </source>
</evidence>
<keyword evidence="8" id="KW-1185">Reference proteome</keyword>
<dbReference type="Gene3D" id="2.60.40.1120">
    <property type="entry name" value="Carboxypeptidase-like, regulatory domain"/>
    <property type="match status" value="1"/>
</dbReference>
<dbReference type="SUPFAM" id="SSF56935">
    <property type="entry name" value="Porins"/>
    <property type="match status" value="1"/>
</dbReference>
<dbReference type="RefSeq" id="WP_015333868.1">
    <property type="nucleotide sequence ID" value="NC_020054.1"/>
</dbReference>
<dbReference type="PATRIC" id="fig|1166018.3.peg.1740"/>
<keyword evidence="2" id="KW-0472">Membrane</keyword>
<dbReference type="InterPro" id="IPR037066">
    <property type="entry name" value="Plug_dom_sf"/>
</dbReference>
<feature type="region of interest" description="Disordered" evidence="4">
    <location>
        <begin position="927"/>
        <end position="973"/>
    </location>
</feature>
<dbReference type="InterPro" id="IPR036942">
    <property type="entry name" value="Beta-barrel_TonB_sf"/>
</dbReference>
<feature type="signal peptide" evidence="5">
    <location>
        <begin position="1"/>
        <end position="24"/>
    </location>
</feature>
<dbReference type="HOGENOM" id="CLU_017617_0_1_10"/>
<dbReference type="Gene3D" id="2.40.170.20">
    <property type="entry name" value="TonB-dependent receptor, beta-barrel domain"/>
    <property type="match status" value="1"/>
</dbReference>
<dbReference type="STRING" id="1166018.FAES_4770"/>
<dbReference type="PANTHER" id="PTHR40980:SF4">
    <property type="entry name" value="TONB-DEPENDENT RECEPTOR-LIKE BETA-BARREL DOMAIN-CONTAINING PROTEIN"/>
    <property type="match status" value="1"/>
</dbReference>
<evidence type="ECO:0000313" key="8">
    <source>
        <dbReference type="Proteomes" id="UP000011058"/>
    </source>
</evidence>
<comment type="subcellular location">
    <subcellularLocation>
        <location evidence="1">Cell outer membrane</location>
    </subcellularLocation>
</comment>
<evidence type="ECO:0000256" key="5">
    <source>
        <dbReference type="SAM" id="SignalP"/>
    </source>
</evidence>
<dbReference type="EMBL" id="HE796683">
    <property type="protein sequence ID" value="CCH02769.1"/>
    <property type="molecule type" value="Genomic_DNA"/>
</dbReference>
<name>I0KF66_9BACT</name>
<proteinExistence type="predicted"/>
<keyword evidence="3" id="KW-0998">Cell outer membrane</keyword>
<dbReference type="SUPFAM" id="SSF49464">
    <property type="entry name" value="Carboxypeptidase regulatory domain-like"/>
    <property type="match status" value="1"/>
</dbReference>
<keyword evidence="5" id="KW-0732">Signal</keyword>
<evidence type="ECO:0000256" key="4">
    <source>
        <dbReference type="SAM" id="MobiDB-lite"/>
    </source>
</evidence>
<feature type="compositionally biased region" description="Polar residues" evidence="4">
    <location>
        <begin position="57"/>
        <end position="73"/>
    </location>
</feature>
<evidence type="ECO:0000256" key="2">
    <source>
        <dbReference type="ARBA" id="ARBA00023136"/>
    </source>
</evidence>
<feature type="compositionally biased region" description="Gly residues" evidence="4">
    <location>
        <begin position="961"/>
        <end position="973"/>
    </location>
</feature>
<accession>I0KF66</accession>
<feature type="region of interest" description="Disordered" evidence="4">
    <location>
        <begin position="25"/>
        <end position="137"/>
    </location>
</feature>
<dbReference type="Gene3D" id="2.170.130.10">
    <property type="entry name" value="TonB-dependent receptor, plug domain"/>
    <property type="match status" value="1"/>
</dbReference>
<dbReference type="InterPro" id="IPR008969">
    <property type="entry name" value="CarboxyPept-like_regulatory"/>
</dbReference>
<feature type="compositionally biased region" description="Basic and acidic residues" evidence="4">
    <location>
        <begin position="934"/>
        <end position="943"/>
    </location>
</feature>
<dbReference type="KEGG" id="fae:FAES_4770"/>
<reference evidence="7 8" key="1">
    <citation type="journal article" date="2012" name="J. Bacteriol.">
        <title>Genome Sequence of Fibrella aestuarina BUZ 2T, a Filamentous Marine Bacterium.</title>
        <authorList>
            <person name="Filippini M."/>
            <person name="Qi W."/>
            <person name="Blom J."/>
            <person name="Goesmann A."/>
            <person name="Smits T.H."/>
            <person name="Bagheri H.C."/>
        </authorList>
    </citation>
    <scope>NUCLEOTIDE SEQUENCE [LARGE SCALE GENOMIC DNA]</scope>
    <source>
        <strain evidence="8">BUZ 2T</strain>
    </source>
</reference>